<evidence type="ECO:0000256" key="1">
    <source>
        <dbReference type="SAM" id="Phobius"/>
    </source>
</evidence>
<dbReference type="AlphaFoldDB" id="A0A6J4Q945"/>
<accession>A0A6J4Q945</accession>
<keyword evidence="1" id="KW-0812">Transmembrane</keyword>
<name>A0A6J4Q945_9ACTN</name>
<proteinExistence type="predicted"/>
<dbReference type="SUPFAM" id="SSF69304">
    <property type="entry name" value="Tricorn protease N-terminal domain"/>
    <property type="match status" value="1"/>
</dbReference>
<dbReference type="InterPro" id="IPR011042">
    <property type="entry name" value="6-blade_b-propeller_TolB-like"/>
</dbReference>
<protein>
    <recommendedName>
        <fullName evidence="3">TolB protein, periplasmic protein involved in the tonb-independent uptake of group A colicins</fullName>
    </recommendedName>
</protein>
<keyword evidence="1" id="KW-1133">Transmembrane helix</keyword>
<keyword evidence="1" id="KW-0472">Membrane</keyword>
<reference evidence="2" key="1">
    <citation type="submission" date="2020-02" db="EMBL/GenBank/DDBJ databases">
        <authorList>
            <person name="Meier V. D."/>
        </authorList>
    </citation>
    <scope>NUCLEOTIDE SEQUENCE</scope>
    <source>
        <strain evidence="2">AVDCRST_MAG55</strain>
    </source>
</reference>
<sequence length="163" mass="17011">MTGVGGLFFLRHRNGSAMTRRRTLYLPALLVAAVLVACMVAVLAVSKKAKATFSGQNGKIAYVDYSGVLYTINANGSAKTKVTNTRAGGIPLDYSADGKKIAYTGGGGFNPEIYTVNVGGGGESKVTEGVYPSWGVVRSSSSSEYIHPGAWKGCPANFALMGF</sequence>
<gene>
    <name evidence="2" type="ORF">AVDCRST_MAG55-3135</name>
</gene>
<evidence type="ECO:0000313" key="2">
    <source>
        <dbReference type="EMBL" id="CAA9437416.1"/>
    </source>
</evidence>
<dbReference type="Gene3D" id="2.120.10.30">
    <property type="entry name" value="TolB, C-terminal domain"/>
    <property type="match status" value="1"/>
</dbReference>
<evidence type="ECO:0008006" key="3">
    <source>
        <dbReference type="Google" id="ProtNLM"/>
    </source>
</evidence>
<organism evidence="2">
    <name type="scientific">uncultured Rubrobacteraceae bacterium</name>
    <dbReference type="NCBI Taxonomy" id="349277"/>
    <lineage>
        <taxon>Bacteria</taxon>
        <taxon>Bacillati</taxon>
        <taxon>Actinomycetota</taxon>
        <taxon>Rubrobacteria</taxon>
        <taxon>Rubrobacterales</taxon>
        <taxon>Rubrobacteraceae</taxon>
        <taxon>environmental samples</taxon>
    </lineage>
</organism>
<feature type="transmembrane region" description="Helical" evidence="1">
    <location>
        <begin position="24"/>
        <end position="45"/>
    </location>
</feature>
<dbReference type="EMBL" id="CADCUZ010000159">
    <property type="protein sequence ID" value="CAA9437416.1"/>
    <property type="molecule type" value="Genomic_DNA"/>
</dbReference>